<dbReference type="EMBL" id="BK032630">
    <property type="protein sequence ID" value="DAF52201.1"/>
    <property type="molecule type" value="Genomic_DNA"/>
</dbReference>
<proteinExistence type="predicted"/>
<accession>A0A8S5SMG2</accession>
<organism evidence="1">
    <name type="scientific">Siphoviridae sp. ctq8D8</name>
    <dbReference type="NCBI Taxonomy" id="2827944"/>
    <lineage>
        <taxon>Viruses</taxon>
        <taxon>Duplodnaviria</taxon>
        <taxon>Heunggongvirae</taxon>
        <taxon>Uroviricota</taxon>
        <taxon>Caudoviricetes</taxon>
    </lineage>
</organism>
<reference evidence="1" key="1">
    <citation type="journal article" date="2021" name="Proc. Natl. Acad. Sci. U.S.A.">
        <title>A Catalog of Tens of Thousands of Viruses from Human Metagenomes Reveals Hidden Associations with Chronic Diseases.</title>
        <authorList>
            <person name="Tisza M.J."/>
            <person name="Buck C.B."/>
        </authorList>
    </citation>
    <scope>NUCLEOTIDE SEQUENCE</scope>
    <source>
        <strain evidence="1">Ctq8D8</strain>
    </source>
</reference>
<evidence type="ECO:0000313" key="1">
    <source>
        <dbReference type="EMBL" id="DAF52201.1"/>
    </source>
</evidence>
<sequence length="29" mass="3246">MPPPLGIGVAVFCIYTRFHLSDRRSLCPV</sequence>
<name>A0A8S5SMG2_9CAUD</name>
<protein>
    <submittedName>
        <fullName evidence="1">Uncharacterized protein</fullName>
    </submittedName>
</protein>